<name>A0A6J6KII5_9ZZZZ</name>
<protein>
    <submittedName>
        <fullName evidence="2">Unannotated protein</fullName>
    </submittedName>
</protein>
<sequence length="425" mass="46914">MRTSTFTPLAIFLSLALRAVASLDRPIARFPDTTGYESFRFLGDIDRFWSVPFLYALVDTDVGRITLQAVIAAIAWSWCALILSKMSRYPRAVLSTVLLLGVSPQVVRYDLALLSESLGISFFVLTIAASLNMRKNANPLSISIWLASVTLCAYTRPVHLWVLLIVLVSPFIAFIASRGRKVSLTTLILLVVLVGGVLQLQGNSSTSALNFYTVLQERVITDDTRFAWFAQQGMPLSEGMRDATGYDYIDQLPSEVSAVIPLPDGQVPPTLMRVGGAPLAQWVHDSGWRTYVRYVLTHPTDTFSRLTSLTNATLSPPNDDFLPLENGPMIPRVLFGSWELWSIITIGALLLVFLKSRKDFLFLASMCITLVAIYATTLLTSGIEHPRHSVTSAVAVRLIAIVALVYALPRATQNRDLDEHADEHG</sequence>
<feature type="transmembrane region" description="Helical" evidence="1">
    <location>
        <begin position="333"/>
        <end position="353"/>
    </location>
</feature>
<organism evidence="2">
    <name type="scientific">freshwater metagenome</name>
    <dbReference type="NCBI Taxonomy" id="449393"/>
    <lineage>
        <taxon>unclassified sequences</taxon>
        <taxon>metagenomes</taxon>
        <taxon>ecological metagenomes</taxon>
    </lineage>
</organism>
<evidence type="ECO:0000313" key="2">
    <source>
        <dbReference type="EMBL" id="CAB4648858.1"/>
    </source>
</evidence>
<feature type="transmembrane region" description="Helical" evidence="1">
    <location>
        <begin position="65"/>
        <end position="83"/>
    </location>
</feature>
<dbReference type="AlphaFoldDB" id="A0A6J6KII5"/>
<dbReference type="EMBL" id="CAEZWJ010000009">
    <property type="protein sequence ID" value="CAB4648858.1"/>
    <property type="molecule type" value="Genomic_DNA"/>
</dbReference>
<keyword evidence="1" id="KW-0472">Membrane</keyword>
<evidence type="ECO:0000256" key="1">
    <source>
        <dbReference type="SAM" id="Phobius"/>
    </source>
</evidence>
<keyword evidence="1" id="KW-0812">Transmembrane</keyword>
<feature type="transmembrane region" description="Helical" evidence="1">
    <location>
        <begin position="113"/>
        <end position="131"/>
    </location>
</feature>
<keyword evidence="1" id="KW-1133">Transmembrane helix</keyword>
<gene>
    <name evidence="2" type="ORF">UFOPK2214_00443</name>
</gene>
<proteinExistence type="predicted"/>
<feature type="transmembrane region" description="Helical" evidence="1">
    <location>
        <begin position="184"/>
        <end position="202"/>
    </location>
</feature>
<feature type="transmembrane region" description="Helical" evidence="1">
    <location>
        <begin position="160"/>
        <end position="177"/>
    </location>
</feature>
<accession>A0A6J6KII5</accession>
<reference evidence="2" key="1">
    <citation type="submission" date="2020-05" db="EMBL/GenBank/DDBJ databases">
        <authorList>
            <person name="Chiriac C."/>
            <person name="Salcher M."/>
            <person name="Ghai R."/>
            <person name="Kavagutti S V."/>
        </authorList>
    </citation>
    <scope>NUCLEOTIDE SEQUENCE</scope>
</reference>
<feature type="transmembrane region" description="Helical" evidence="1">
    <location>
        <begin position="389"/>
        <end position="408"/>
    </location>
</feature>
<feature type="transmembrane region" description="Helical" evidence="1">
    <location>
        <begin position="360"/>
        <end position="383"/>
    </location>
</feature>